<evidence type="ECO:0000313" key="2">
    <source>
        <dbReference type="EMBL" id="KAB1158372.1"/>
    </source>
</evidence>
<keyword evidence="1" id="KW-1133">Transmembrane helix</keyword>
<gene>
    <name evidence="2" type="ORF">F7018_09340</name>
</gene>
<evidence type="ECO:0000313" key="3">
    <source>
        <dbReference type="Proteomes" id="UP000467305"/>
    </source>
</evidence>
<name>A0A7J5AL94_9FLAO</name>
<accession>A0A7J5AL94</accession>
<dbReference type="AlphaFoldDB" id="A0A7J5AL94"/>
<feature type="transmembrane region" description="Helical" evidence="1">
    <location>
        <begin position="12"/>
        <end position="31"/>
    </location>
</feature>
<organism evidence="2 3">
    <name type="scientific">Tenacibaculum aiptasiae</name>
    <dbReference type="NCBI Taxonomy" id="426481"/>
    <lineage>
        <taxon>Bacteria</taxon>
        <taxon>Pseudomonadati</taxon>
        <taxon>Bacteroidota</taxon>
        <taxon>Flavobacteriia</taxon>
        <taxon>Flavobacteriales</taxon>
        <taxon>Flavobacteriaceae</taxon>
        <taxon>Tenacibaculum</taxon>
    </lineage>
</organism>
<sequence length="148" mass="17334">MKFIIKKGSGKMMILMLTGVFLVIAFSYQLLIFLQVHDFVYQFPGDWDKPMGVLVGLFLILRSLKFTKESKDLFIKIDEEYLVYRTNELEVKHKVPLTNIERVYKEKGKIRLVTKDLITMNVVDLDEVRLVNETKSLIKKSLMDLNTK</sequence>
<protein>
    <submittedName>
        <fullName evidence="2">Uncharacterized protein</fullName>
    </submittedName>
</protein>
<dbReference type="Proteomes" id="UP000467305">
    <property type="component" value="Unassembled WGS sequence"/>
</dbReference>
<reference evidence="2 3" key="1">
    <citation type="submission" date="2019-09" db="EMBL/GenBank/DDBJ databases">
        <authorList>
            <person name="Cao W.R."/>
        </authorList>
    </citation>
    <scope>NUCLEOTIDE SEQUENCE [LARGE SCALE GENOMIC DNA]</scope>
    <source>
        <strain evidence="3">a4</strain>
    </source>
</reference>
<dbReference type="EMBL" id="WAAU01000013">
    <property type="protein sequence ID" value="KAB1158372.1"/>
    <property type="molecule type" value="Genomic_DNA"/>
</dbReference>
<proteinExistence type="predicted"/>
<evidence type="ECO:0000256" key="1">
    <source>
        <dbReference type="SAM" id="Phobius"/>
    </source>
</evidence>
<dbReference type="RefSeq" id="WP_150899796.1">
    <property type="nucleotide sequence ID" value="NZ_WAAU01000013.1"/>
</dbReference>
<comment type="caution">
    <text evidence="2">The sequence shown here is derived from an EMBL/GenBank/DDBJ whole genome shotgun (WGS) entry which is preliminary data.</text>
</comment>
<keyword evidence="1" id="KW-0472">Membrane</keyword>
<dbReference type="OrthoDB" id="1189525at2"/>
<feature type="transmembrane region" description="Helical" evidence="1">
    <location>
        <begin position="51"/>
        <end position="67"/>
    </location>
</feature>
<keyword evidence="3" id="KW-1185">Reference proteome</keyword>
<keyword evidence="1" id="KW-0812">Transmembrane</keyword>